<dbReference type="PANTHER" id="PTHR47926">
    <property type="entry name" value="PENTATRICOPEPTIDE REPEAT-CONTAINING PROTEIN"/>
    <property type="match status" value="1"/>
</dbReference>
<dbReference type="Gramene" id="EFJ37950">
    <property type="protein sequence ID" value="EFJ37950"/>
    <property type="gene ID" value="SELMODRAFT_72367"/>
</dbReference>
<evidence type="ECO:0000313" key="4">
    <source>
        <dbReference type="EMBL" id="EFJ37950.1"/>
    </source>
</evidence>
<dbReference type="STRING" id="88036.D8QMJ8"/>
<dbReference type="InParanoid" id="D8QMJ8"/>
<dbReference type="EMBL" id="GL377565">
    <property type="protein sequence ID" value="EFJ37950.1"/>
    <property type="molecule type" value="Genomic_DNA"/>
</dbReference>
<dbReference type="HOGENOM" id="CLU_002706_0_0_1"/>
<dbReference type="NCBIfam" id="TIGR00756">
    <property type="entry name" value="PPR"/>
    <property type="match status" value="2"/>
</dbReference>
<keyword evidence="1" id="KW-0677">Repeat</keyword>
<dbReference type="InterPro" id="IPR002885">
    <property type="entry name" value="PPR_rpt"/>
</dbReference>
<name>D8QMJ8_SELML</name>
<dbReference type="GO" id="GO:0005739">
    <property type="term" value="C:mitochondrion"/>
    <property type="evidence" value="ECO:0000318"/>
    <property type="project" value="GO_Central"/>
</dbReference>
<sequence>TAMVGAYAQTGRISEARALFDGIPEQDTVPWNAVISGYSRTGRGRIAIQLFHEMLLEGLKPNEISLQSVMAACSHVGLVKRGLQYLCSATHDFGIVCAREHFACLVDVLGRAGQFRDARELIFRMPFKSDFVSWTTLVGS</sequence>
<reference evidence="4 5" key="1">
    <citation type="journal article" date="2011" name="Science">
        <title>The Selaginella genome identifies genetic changes associated with the evolution of vascular plants.</title>
        <authorList>
            <person name="Banks J.A."/>
            <person name="Nishiyama T."/>
            <person name="Hasebe M."/>
            <person name="Bowman J.L."/>
            <person name="Gribskov M."/>
            <person name="dePamphilis C."/>
            <person name="Albert V.A."/>
            <person name="Aono N."/>
            <person name="Aoyama T."/>
            <person name="Ambrose B.A."/>
            <person name="Ashton N.W."/>
            <person name="Axtell M.J."/>
            <person name="Barker E."/>
            <person name="Barker M.S."/>
            <person name="Bennetzen J.L."/>
            <person name="Bonawitz N.D."/>
            <person name="Chapple C."/>
            <person name="Cheng C."/>
            <person name="Correa L.G."/>
            <person name="Dacre M."/>
            <person name="DeBarry J."/>
            <person name="Dreyer I."/>
            <person name="Elias M."/>
            <person name="Engstrom E.M."/>
            <person name="Estelle M."/>
            <person name="Feng L."/>
            <person name="Finet C."/>
            <person name="Floyd S.K."/>
            <person name="Frommer W.B."/>
            <person name="Fujita T."/>
            <person name="Gramzow L."/>
            <person name="Gutensohn M."/>
            <person name="Harholt J."/>
            <person name="Hattori M."/>
            <person name="Heyl A."/>
            <person name="Hirai T."/>
            <person name="Hiwatashi Y."/>
            <person name="Ishikawa M."/>
            <person name="Iwata M."/>
            <person name="Karol K.G."/>
            <person name="Koehler B."/>
            <person name="Kolukisaoglu U."/>
            <person name="Kubo M."/>
            <person name="Kurata T."/>
            <person name="Lalonde S."/>
            <person name="Li K."/>
            <person name="Li Y."/>
            <person name="Litt A."/>
            <person name="Lyons E."/>
            <person name="Manning G."/>
            <person name="Maruyama T."/>
            <person name="Michael T.P."/>
            <person name="Mikami K."/>
            <person name="Miyazaki S."/>
            <person name="Morinaga S."/>
            <person name="Murata T."/>
            <person name="Mueller-Roeber B."/>
            <person name="Nelson D.R."/>
            <person name="Obara M."/>
            <person name="Oguri Y."/>
            <person name="Olmstead R.G."/>
            <person name="Onodera N."/>
            <person name="Petersen B.L."/>
            <person name="Pils B."/>
            <person name="Prigge M."/>
            <person name="Rensing S.A."/>
            <person name="Riano-Pachon D.M."/>
            <person name="Roberts A.W."/>
            <person name="Sato Y."/>
            <person name="Scheller H.V."/>
            <person name="Schulz B."/>
            <person name="Schulz C."/>
            <person name="Shakirov E.V."/>
            <person name="Shibagaki N."/>
            <person name="Shinohara N."/>
            <person name="Shippen D.E."/>
            <person name="Soerensen I."/>
            <person name="Sotooka R."/>
            <person name="Sugimoto N."/>
            <person name="Sugita M."/>
            <person name="Sumikawa N."/>
            <person name="Tanurdzic M."/>
            <person name="Theissen G."/>
            <person name="Ulvskov P."/>
            <person name="Wakazuki S."/>
            <person name="Weng J.K."/>
            <person name="Willats W.W."/>
            <person name="Wipf D."/>
            <person name="Wolf P.G."/>
            <person name="Yang L."/>
            <person name="Zimmer A.D."/>
            <person name="Zhu Q."/>
            <person name="Mitros T."/>
            <person name="Hellsten U."/>
            <person name="Loque D."/>
            <person name="Otillar R."/>
            <person name="Salamov A."/>
            <person name="Schmutz J."/>
            <person name="Shapiro H."/>
            <person name="Lindquist E."/>
            <person name="Lucas S."/>
            <person name="Rokhsar D."/>
            <person name="Grigoriev I.V."/>
        </authorList>
    </citation>
    <scope>NUCLEOTIDE SEQUENCE [LARGE SCALE GENOMIC DNA]</scope>
</reference>
<keyword evidence="5" id="KW-1185">Reference proteome</keyword>
<dbReference type="AlphaFoldDB" id="D8QMJ8"/>
<dbReference type="GO" id="GO:0003723">
    <property type="term" value="F:RNA binding"/>
    <property type="evidence" value="ECO:0007669"/>
    <property type="project" value="InterPro"/>
</dbReference>
<evidence type="ECO:0000256" key="1">
    <source>
        <dbReference type="ARBA" id="ARBA00022737"/>
    </source>
</evidence>
<protein>
    <recommendedName>
        <fullName evidence="6">Pentacotripeptide-repeat region of PRORP domain-containing protein</fullName>
    </recommendedName>
</protein>
<dbReference type="InterPro" id="IPR011990">
    <property type="entry name" value="TPR-like_helical_dom_sf"/>
</dbReference>
<dbReference type="Proteomes" id="UP000001514">
    <property type="component" value="Unassembled WGS sequence"/>
</dbReference>
<dbReference type="Pfam" id="PF01535">
    <property type="entry name" value="PPR"/>
    <property type="match status" value="2"/>
</dbReference>
<accession>D8QMJ8</accession>
<evidence type="ECO:0008006" key="6">
    <source>
        <dbReference type="Google" id="ProtNLM"/>
    </source>
</evidence>
<proteinExistence type="predicted"/>
<dbReference type="KEGG" id="smo:SELMODRAFT_72359"/>
<dbReference type="KEGG" id="smo:SELMODRAFT_72367"/>
<evidence type="ECO:0000313" key="3">
    <source>
        <dbReference type="EMBL" id="EFJ31908.1"/>
    </source>
</evidence>
<feature type="non-terminal residue" evidence="4">
    <location>
        <position position="140"/>
    </location>
</feature>
<dbReference type="Gramene" id="EFJ31908">
    <property type="protein sequence ID" value="EFJ31908"/>
    <property type="gene ID" value="SELMODRAFT_72359"/>
</dbReference>
<evidence type="ECO:0000313" key="5">
    <source>
        <dbReference type="Proteomes" id="UP000001514"/>
    </source>
</evidence>
<dbReference type="InterPro" id="IPR046960">
    <property type="entry name" value="PPR_At4g14850-like_plant"/>
</dbReference>
<dbReference type="Gene3D" id="1.25.40.10">
    <property type="entry name" value="Tetratricopeptide repeat domain"/>
    <property type="match status" value="1"/>
</dbReference>
<feature type="non-terminal residue" evidence="4">
    <location>
        <position position="1"/>
    </location>
</feature>
<dbReference type="OMA" id="VCAREHF"/>
<dbReference type="GO" id="GO:0080156">
    <property type="term" value="P:mitochondrial mRNA modification"/>
    <property type="evidence" value="ECO:0000318"/>
    <property type="project" value="GO_Central"/>
</dbReference>
<dbReference type="Pfam" id="PF13041">
    <property type="entry name" value="PPR_2"/>
    <property type="match status" value="1"/>
</dbReference>
<evidence type="ECO:0000256" key="2">
    <source>
        <dbReference type="PROSITE-ProRule" id="PRU00708"/>
    </source>
</evidence>
<organism evidence="5">
    <name type="scientific">Selaginella moellendorffii</name>
    <name type="common">Spikemoss</name>
    <dbReference type="NCBI Taxonomy" id="88036"/>
    <lineage>
        <taxon>Eukaryota</taxon>
        <taxon>Viridiplantae</taxon>
        <taxon>Streptophyta</taxon>
        <taxon>Embryophyta</taxon>
        <taxon>Tracheophyta</taxon>
        <taxon>Lycopodiopsida</taxon>
        <taxon>Selaginellales</taxon>
        <taxon>Selaginellaceae</taxon>
        <taxon>Selaginella</taxon>
    </lineage>
</organism>
<dbReference type="PROSITE" id="PS51375">
    <property type="entry name" value="PPR"/>
    <property type="match status" value="1"/>
</dbReference>
<gene>
    <name evidence="3" type="ORF">SELMODRAFT_72359</name>
    <name evidence="4" type="ORF">SELMODRAFT_72367</name>
</gene>
<feature type="repeat" description="PPR" evidence="2">
    <location>
        <begin position="27"/>
        <end position="61"/>
    </location>
</feature>
<dbReference type="EMBL" id="GL377573">
    <property type="protein sequence ID" value="EFJ31908.1"/>
    <property type="molecule type" value="Genomic_DNA"/>
</dbReference>
<dbReference type="PANTHER" id="PTHR47926:SF382">
    <property type="entry name" value="PENTACOTRIPEPTIDE-REPEAT REGION OF PRORP DOMAIN-CONTAINING PROTEIN"/>
    <property type="match status" value="1"/>
</dbReference>
<dbReference type="eggNOG" id="KOG4197">
    <property type="taxonomic scope" value="Eukaryota"/>
</dbReference>